<organism evidence="1 2">
    <name type="scientific">Drosophila lebanonensis</name>
    <name type="common">Fruit fly</name>
    <name type="synonym">Scaptodrosophila lebanonensis</name>
    <dbReference type="NCBI Taxonomy" id="7225"/>
    <lineage>
        <taxon>Eukaryota</taxon>
        <taxon>Metazoa</taxon>
        <taxon>Ecdysozoa</taxon>
        <taxon>Arthropoda</taxon>
        <taxon>Hexapoda</taxon>
        <taxon>Insecta</taxon>
        <taxon>Pterygota</taxon>
        <taxon>Neoptera</taxon>
        <taxon>Endopterygota</taxon>
        <taxon>Diptera</taxon>
        <taxon>Brachycera</taxon>
        <taxon>Muscomorpha</taxon>
        <taxon>Ephydroidea</taxon>
        <taxon>Drosophilidae</taxon>
        <taxon>Scaptodrosophila</taxon>
    </lineage>
</organism>
<reference evidence="2" key="1">
    <citation type="submission" date="2025-08" db="UniProtKB">
        <authorList>
            <consortium name="RefSeq"/>
        </authorList>
    </citation>
    <scope>IDENTIFICATION</scope>
    <source>
        <strain evidence="2">11010-0011.00</strain>
        <tissue evidence="2">Whole body</tissue>
    </source>
</reference>
<dbReference type="Proteomes" id="UP000504634">
    <property type="component" value="Unplaced"/>
</dbReference>
<dbReference type="GeneID" id="115628660"/>
<evidence type="ECO:0000313" key="2">
    <source>
        <dbReference type="RefSeq" id="XP_030380689.1"/>
    </source>
</evidence>
<keyword evidence="1" id="KW-1185">Reference proteome</keyword>
<evidence type="ECO:0000313" key="1">
    <source>
        <dbReference type="Proteomes" id="UP000504634"/>
    </source>
</evidence>
<dbReference type="AlphaFoldDB" id="A0A6J2TX36"/>
<gene>
    <name evidence="2" type="primary">LOC115628660</name>
</gene>
<accession>A0A6J2TX36</accession>
<sequence>MANAELSNALRDFPNRVINVGMEERPALFANVSAVLTNPGCWMSKL</sequence>
<proteinExistence type="predicted"/>
<protein>
    <submittedName>
        <fullName evidence="2">Uncharacterized protein LOC115628660 isoform X3</fullName>
    </submittedName>
</protein>
<name>A0A6J2TX36_DROLE</name>
<dbReference type="RefSeq" id="XP_030380689.1">
    <property type="nucleotide sequence ID" value="XM_030524829.1"/>
</dbReference>